<sequence length="88" mass="10431">MQESISNFSEKISVFLDKNHDIAFLIFIGVFVFLLIGNILNWKWTYEPKSWVGYHWLELLGPTSYRFWHAVSLVLIIIILAVIYFTTY</sequence>
<accession>A0A415PTV3</accession>
<dbReference type="InterPro" id="IPR029087">
    <property type="entry name" value="Imm17"/>
</dbReference>
<dbReference type="Pfam" id="PF15562">
    <property type="entry name" value="Imm17"/>
    <property type="match status" value="1"/>
</dbReference>
<dbReference type="RefSeq" id="WP_008765366.1">
    <property type="nucleotide sequence ID" value="NZ_QRPN01000013.1"/>
</dbReference>
<evidence type="ECO:0000313" key="3">
    <source>
        <dbReference type="Proteomes" id="UP000284604"/>
    </source>
</evidence>
<dbReference type="Proteomes" id="UP000284604">
    <property type="component" value="Unassembled WGS sequence"/>
</dbReference>
<keyword evidence="1" id="KW-1133">Transmembrane helix</keyword>
<evidence type="ECO:0008006" key="4">
    <source>
        <dbReference type="Google" id="ProtNLM"/>
    </source>
</evidence>
<evidence type="ECO:0000313" key="2">
    <source>
        <dbReference type="EMBL" id="RHM16859.1"/>
    </source>
</evidence>
<name>A0A415PTV3_BACSE</name>
<evidence type="ECO:0000256" key="1">
    <source>
        <dbReference type="SAM" id="Phobius"/>
    </source>
</evidence>
<comment type="caution">
    <text evidence="2">The sequence shown here is derived from an EMBL/GenBank/DDBJ whole genome shotgun (WGS) entry which is preliminary data.</text>
</comment>
<keyword evidence="1" id="KW-0472">Membrane</keyword>
<dbReference type="EMBL" id="QRPN01000013">
    <property type="protein sequence ID" value="RHM16859.1"/>
    <property type="molecule type" value="Genomic_DNA"/>
</dbReference>
<gene>
    <name evidence="2" type="ORF">DWZ78_12515</name>
</gene>
<organism evidence="2 3">
    <name type="scientific">Bacteroides stercoris</name>
    <dbReference type="NCBI Taxonomy" id="46506"/>
    <lineage>
        <taxon>Bacteria</taxon>
        <taxon>Pseudomonadati</taxon>
        <taxon>Bacteroidota</taxon>
        <taxon>Bacteroidia</taxon>
        <taxon>Bacteroidales</taxon>
        <taxon>Bacteroidaceae</taxon>
        <taxon>Bacteroides</taxon>
    </lineage>
</organism>
<proteinExistence type="predicted"/>
<dbReference type="AlphaFoldDB" id="A0A415PTV3"/>
<reference evidence="2 3" key="1">
    <citation type="submission" date="2018-08" db="EMBL/GenBank/DDBJ databases">
        <title>A genome reference for cultivated species of the human gut microbiota.</title>
        <authorList>
            <person name="Zou Y."/>
            <person name="Xue W."/>
            <person name="Luo G."/>
        </authorList>
    </citation>
    <scope>NUCLEOTIDE SEQUENCE [LARGE SCALE GENOMIC DNA]</scope>
    <source>
        <strain evidence="2 3">AF35-20</strain>
    </source>
</reference>
<feature type="transmembrane region" description="Helical" evidence="1">
    <location>
        <begin position="67"/>
        <end position="86"/>
    </location>
</feature>
<keyword evidence="1" id="KW-0812">Transmembrane</keyword>
<feature type="transmembrane region" description="Helical" evidence="1">
    <location>
        <begin position="21"/>
        <end position="40"/>
    </location>
</feature>
<protein>
    <recommendedName>
        <fullName evidence="4">Immunity protein 17</fullName>
    </recommendedName>
</protein>